<sequence>MQIIKAYLESPFNLYETINDVPEKSSDNFQQSEADNKQLGQVDQLRIQGQIQLYDQQNQPQFYDQPYQSLNYFQEQNFFSPTKFLQQNEEESKNFNQFYHDYEQQINLQEEYDEQHQQDHPINLRNQMSQENRDFNHKQVTQLELEEFGRIIEVGLSLIQKEEELIDDKFNHISSKSQNLYIISDIFCSNTKIKFKINNLYIRNEKVLKDIFKKIHKMKVKLDSVDCVQFNQELKNYCQQHEIILILSGHQEQIFNFYYVNAQQSIKFAFSLINIFNNQDLYEFEGKQDIIEQGNNIIESILMLQEQQAGKKIHINFDMTNNLILGCVRWMNQRYYQQLNNNNRLYLCQNENSNCDGIDNDLNQQQMNKQHFKIIQEATQKFKINQDIAVVLFKLIFGGDKSFIIQDKNLTRRSLSCFFNKIIKLAQSQTIIELGQVLKLQKEQKLKVFQNMIKIRNEHKKIQKRQSQE</sequence>
<gene>
    <name evidence="1" type="ORF">PSON_ATCC_30995.1.T1460149</name>
</gene>
<protein>
    <submittedName>
        <fullName evidence="1">Uncharacterized protein</fullName>
    </submittedName>
</protein>
<keyword evidence="2" id="KW-1185">Reference proteome</keyword>
<dbReference type="Proteomes" id="UP000692954">
    <property type="component" value="Unassembled WGS sequence"/>
</dbReference>
<proteinExistence type="predicted"/>
<dbReference type="AlphaFoldDB" id="A0A8S1R928"/>
<evidence type="ECO:0000313" key="2">
    <source>
        <dbReference type="Proteomes" id="UP000692954"/>
    </source>
</evidence>
<organism evidence="1 2">
    <name type="scientific">Paramecium sonneborni</name>
    <dbReference type="NCBI Taxonomy" id="65129"/>
    <lineage>
        <taxon>Eukaryota</taxon>
        <taxon>Sar</taxon>
        <taxon>Alveolata</taxon>
        <taxon>Ciliophora</taxon>
        <taxon>Intramacronucleata</taxon>
        <taxon>Oligohymenophorea</taxon>
        <taxon>Peniculida</taxon>
        <taxon>Parameciidae</taxon>
        <taxon>Paramecium</taxon>
    </lineage>
</organism>
<reference evidence="1" key="1">
    <citation type="submission" date="2021-01" db="EMBL/GenBank/DDBJ databases">
        <authorList>
            <consortium name="Genoscope - CEA"/>
            <person name="William W."/>
        </authorList>
    </citation>
    <scope>NUCLEOTIDE SEQUENCE</scope>
</reference>
<evidence type="ECO:0000313" key="1">
    <source>
        <dbReference type="EMBL" id="CAD8123722.1"/>
    </source>
</evidence>
<dbReference type="EMBL" id="CAJJDN010000146">
    <property type="protein sequence ID" value="CAD8123722.1"/>
    <property type="molecule type" value="Genomic_DNA"/>
</dbReference>
<dbReference type="OrthoDB" id="326978at2759"/>
<name>A0A8S1R928_9CILI</name>
<accession>A0A8S1R928</accession>
<comment type="caution">
    <text evidence="1">The sequence shown here is derived from an EMBL/GenBank/DDBJ whole genome shotgun (WGS) entry which is preliminary data.</text>
</comment>